<organism evidence="4 5">
    <name type="scientific">Cisticola juncidis</name>
    <dbReference type="NCBI Taxonomy" id="52622"/>
    <lineage>
        <taxon>Eukaryota</taxon>
        <taxon>Metazoa</taxon>
        <taxon>Chordata</taxon>
        <taxon>Craniata</taxon>
        <taxon>Vertebrata</taxon>
        <taxon>Euteleostomi</taxon>
        <taxon>Archelosauria</taxon>
        <taxon>Archosauria</taxon>
        <taxon>Dinosauria</taxon>
        <taxon>Saurischia</taxon>
        <taxon>Theropoda</taxon>
        <taxon>Coelurosauria</taxon>
        <taxon>Aves</taxon>
        <taxon>Neognathae</taxon>
        <taxon>Neoaves</taxon>
        <taxon>Telluraves</taxon>
        <taxon>Australaves</taxon>
        <taxon>Passeriformes</taxon>
        <taxon>Sylvioidea</taxon>
        <taxon>Cisticolidae</taxon>
        <taxon>Cisticola</taxon>
    </lineage>
</organism>
<accession>A0A7L1QN82</accession>
<evidence type="ECO:0000259" key="3">
    <source>
        <dbReference type="Pfam" id="PF07653"/>
    </source>
</evidence>
<keyword evidence="2" id="KW-0472">Membrane</keyword>
<keyword evidence="2" id="KW-1133">Transmembrane helix</keyword>
<keyword evidence="1" id="KW-0728">SH3 domain</keyword>
<sequence length="122" mass="13616">MAQSVYLILLLCLRLMCSLSTGIFMEKLTSKKLCTDGDCVNTNSLAGAKEDYNASDCRFINIKKGQLIYVYSKLVNEKDSGELCAASMRVDSYVSEQTRDHMGTVGYFLCSLVSEQHVYQEA</sequence>
<evidence type="ECO:0000313" key="5">
    <source>
        <dbReference type="Proteomes" id="UP000546986"/>
    </source>
</evidence>
<name>A0A7L1QN82_9PASS</name>
<dbReference type="InterPro" id="IPR042801">
    <property type="entry name" value="OTOR"/>
</dbReference>
<evidence type="ECO:0000256" key="2">
    <source>
        <dbReference type="SAM" id="Phobius"/>
    </source>
</evidence>
<dbReference type="SUPFAM" id="SSF50044">
    <property type="entry name" value="SH3-domain"/>
    <property type="match status" value="1"/>
</dbReference>
<feature type="non-terminal residue" evidence="4">
    <location>
        <position position="1"/>
    </location>
</feature>
<dbReference type="InterPro" id="IPR001452">
    <property type="entry name" value="SH3_domain"/>
</dbReference>
<protein>
    <submittedName>
        <fullName evidence="4">OTOR protein</fullName>
    </submittedName>
</protein>
<dbReference type="InterPro" id="IPR036028">
    <property type="entry name" value="SH3-like_dom_sf"/>
</dbReference>
<feature type="transmembrane region" description="Helical" evidence="2">
    <location>
        <begin position="6"/>
        <end position="25"/>
    </location>
</feature>
<proteinExistence type="predicted"/>
<gene>
    <name evidence="4" type="primary">Otor</name>
    <name evidence="4" type="ORF">CISJUN_R02520</name>
</gene>
<keyword evidence="2" id="KW-0812">Transmembrane</keyword>
<evidence type="ECO:0000313" key="4">
    <source>
        <dbReference type="EMBL" id="NXO26141.1"/>
    </source>
</evidence>
<comment type="caution">
    <text evidence="4">The sequence shown here is derived from an EMBL/GenBank/DDBJ whole genome shotgun (WGS) entry which is preliminary data.</text>
</comment>
<dbReference type="Gene3D" id="2.30.30.40">
    <property type="entry name" value="SH3 Domains"/>
    <property type="match status" value="1"/>
</dbReference>
<dbReference type="PANTHER" id="PTHR47146:SF1">
    <property type="entry name" value="OTORAPLIN"/>
    <property type="match status" value="1"/>
</dbReference>
<reference evidence="4 5" key="1">
    <citation type="submission" date="2019-09" db="EMBL/GenBank/DDBJ databases">
        <title>Bird 10,000 Genomes (B10K) Project - Family phase.</title>
        <authorList>
            <person name="Zhang G."/>
        </authorList>
    </citation>
    <scope>NUCLEOTIDE SEQUENCE [LARGE SCALE GENOMIC DNA]</scope>
    <source>
        <strain evidence="4">B10K-DU-002-30</strain>
        <tissue evidence="4">Muscle</tissue>
    </source>
</reference>
<dbReference type="PANTHER" id="PTHR47146">
    <property type="entry name" value="OTORAPLIN"/>
    <property type="match status" value="1"/>
</dbReference>
<dbReference type="Pfam" id="PF07653">
    <property type="entry name" value="SH3_2"/>
    <property type="match status" value="1"/>
</dbReference>
<dbReference type="AlphaFoldDB" id="A0A7L1QN82"/>
<evidence type="ECO:0000256" key="1">
    <source>
        <dbReference type="ARBA" id="ARBA00022443"/>
    </source>
</evidence>
<dbReference type="Proteomes" id="UP000546986">
    <property type="component" value="Unassembled WGS sequence"/>
</dbReference>
<feature type="non-terminal residue" evidence="4">
    <location>
        <position position="122"/>
    </location>
</feature>
<dbReference type="GO" id="GO:0001502">
    <property type="term" value="P:cartilage condensation"/>
    <property type="evidence" value="ECO:0007669"/>
    <property type="project" value="TreeGrafter"/>
</dbReference>
<feature type="domain" description="SH3" evidence="3">
    <location>
        <begin position="48"/>
        <end position="87"/>
    </location>
</feature>
<dbReference type="EMBL" id="VXBR01006138">
    <property type="protein sequence ID" value="NXO26141.1"/>
    <property type="molecule type" value="Genomic_DNA"/>
</dbReference>
<keyword evidence="5" id="KW-1185">Reference proteome</keyword>